<comment type="caution">
    <text evidence="8">The sequence shown here is derived from an EMBL/GenBank/DDBJ whole genome shotgun (WGS) entry which is preliminary data.</text>
</comment>
<feature type="domain" description="B box-type" evidence="7">
    <location>
        <begin position="98"/>
        <end position="139"/>
    </location>
</feature>
<gene>
    <name evidence="8" type="ORF">BSL78_25131</name>
</gene>
<evidence type="ECO:0000256" key="4">
    <source>
        <dbReference type="PROSITE-ProRule" id="PRU00024"/>
    </source>
</evidence>
<feature type="coiled-coil region" evidence="5">
    <location>
        <begin position="164"/>
        <end position="195"/>
    </location>
</feature>
<dbReference type="Gene3D" id="3.30.40.10">
    <property type="entry name" value="Zinc/RING finger domain, C3HC4 (zinc finger)"/>
    <property type="match status" value="1"/>
</dbReference>
<evidence type="ECO:0000313" key="9">
    <source>
        <dbReference type="Proteomes" id="UP000230750"/>
    </source>
</evidence>
<dbReference type="Proteomes" id="UP000230750">
    <property type="component" value="Unassembled WGS sequence"/>
</dbReference>
<evidence type="ECO:0000259" key="6">
    <source>
        <dbReference type="PROSITE" id="PS50089"/>
    </source>
</evidence>
<evidence type="ECO:0000259" key="7">
    <source>
        <dbReference type="PROSITE" id="PS50119"/>
    </source>
</evidence>
<dbReference type="GO" id="GO:0008270">
    <property type="term" value="F:zinc ion binding"/>
    <property type="evidence" value="ECO:0007669"/>
    <property type="project" value="UniProtKB-KW"/>
</dbReference>
<keyword evidence="3" id="KW-0862">Zinc</keyword>
<reference evidence="8 9" key="1">
    <citation type="journal article" date="2017" name="PLoS Biol.">
        <title>The sea cucumber genome provides insights into morphological evolution and visceral regeneration.</title>
        <authorList>
            <person name="Zhang X."/>
            <person name="Sun L."/>
            <person name="Yuan J."/>
            <person name="Sun Y."/>
            <person name="Gao Y."/>
            <person name="Zhang L."/>
            <person name="Li S."/>
            <person name="Dai H."/>
            <person name="Hamel J.F."/>
            <person name="Liu C."/>
            <person name="Yu Y."/>
            <person name="Liu S."/>
            <person name="Lin W."/>
            <person name="Guo K."/>
            <person name="Jin S."/>
            <person name="Xu P."/>
            <person name="Storey K.B."/>
            <person name="Huan P."/>
            <person name="Zhang T."/>
            <person name="Zhou Y."/>
            <person name="Zhang J."/>
            <person name="Lin C."/>
            <person name="Li X."/>
            <person name="Xing L."/>
            <person name="Huo D."/>
            <person name="Sun M."/>
            <person name="Wang L."/>
            <person name="Mercier A."/>
            <person name="Li F."/>
            <person name="Yang H."/>
            <person name="Xiang J."/>
        </authorList>
    </citation>
    <scope>NUCLEOTIDE SEQUENCE [LARGE SCALE GENOMIC DNA]</scope>
    <source>
        <strain evidence="8">Shaxun</strain>
        <tissue evidence="8">Muscle</tissue>
    </source>
</reference>
<dbReference type="InterPro" id="IPR000315">
    <property type="entry name" value="Znf_B-box"/>
</dbReference>
<dbReference type="Gene3D" id="3.30.160.60">
    <property type="entry name" value="Classic Zinc Finger"/>
    <property type="match status" value="1"/>
</dbReference>
<evidence type="ECO:0000256" key="3">
    <source>
        <dbReference type="ARBA" id="ARBA00022833"/>
    </source>
</evidence>
<dbReference type="InterPro" id="IPR001841">
    <property type="entry name" value="Znf_RING"/>
</dbReference>
<dbReference type="SUPFAM" id="SSF57850">
    <property type="entry name" value="RING/U-box"/>
    <property type="match status" value="1"/>
</dbReference>
<proteinExistence type="predicted"/>
<feature type="domain" description="RING-type" evidence="6">
    <location>
        <begin position="13"/>
        <end position="53"/>
    </location>
</feature>
<dbReference type="EMBL" id="MRZV01001414">
    <property type="protein sequence ID" value="PIK38040.1"/>
    <property type="molecule type" value="Genomic_DNA"/>
</dbReference>
<dbReference type="PROSITE" id="PS50089">
    <property type="entry name" value="ZF_RING_2"/>
    <property type="match status" value="1"/>
</dbReference>
<name>A0A2G8JQQ1_STIJA</name>
<evidence type="ECO:0000256" key="2">
    <source>
        <dbReference type="ARBA" id="ARBA00022771"/>
    </source>
</evidence>
<organism evidence="8 9">
    <name type="scientific">Stichopus japonicus</name>
    <name type="common">Sea cucumber</name>
    <dbReference type="NCBI Taxonomy" id="307972"/>
    <lineage>
        <taxon>Eukaryota</taxon>
        <taxon>Metazoa</taxon>
        <taxon>Echinodermata</taxon>
        <taxon>Eleutherozoa</taxon>
        <taxon>Echinozoa</taxon>
        <taxon>Holothuroidea</taxon>
        <taxon>Aspidochirotacea</taxon>
        <taxon>Aspidochirotida</taxon>
        <taxon>Stichopodidae</taxon>
        <taxon>Apostichopus</taxon>
    </lineage>
</organism>
<evidence type="ECO:0000256" key="5">
    <source>
        <dbReference type="SAM" id="Coils"/>
    </source>
</evidence>
<dbReference type="InterPro" id="IPR013083">
    <property type="entry name" value="Znf_RING/FYVE/PHD"/>
</dbReference>
<dbReference type="InterPro" id="IPR047153">
    <property type="entry name" value="TRIM45/56/19-like"/>
</dbReference>
<dbReference type="OrthoDB" id="342730at2759"/>
<keyword evidence="5" id="KW-0175">Coiled coil</keyword>
<dbReference type="Pfam" id="PF00643">
    <property type="entry name" value="zf-B_box"/>
    <property type="match status" value="1"/>
</dbReference>
<keyword evidence="2 4" id="KW-0863">Zinc-finger</keyword>
<dbReference type="PROSITE" id="PS50119">
    <property type="entry name" value="ZF_BBOX"/>
    <property type="match status" value="1"/>
</dbReference>
<dbReference type="CDD" id="cd16449">
    <property type="entry name" value="RING-HC"/>
    <property type="match status" value="1"/>
</dbReference>
<dbReference type="SUPFAM" id="SSF57845">
    <property type="entry name" value="B-box zinc-binding domain"/>
    <property type="match status" value="1"/>
</dbReference>
<evidence type="ECO:0000256" key="1">
    <source>
        <dbReference type="ARBA" id="ARBA00022723"/>
    </source>
</evidence>
<evidence type="ECO:0000313" key="8">
    <source>
        <dbReference type="EMBL" id="PIK38040.1"/>
    </source>
</evidence>
<keyword evidence="9" id="KW-1185">Reference proteome</keyword>
<dbReference type="PANTHER" id="PTHR25462">
    <property type="entry name" value="BONUS, ISOFORM C-RELATED"/>
    <property type="match status" value="1"/>
</dbReference>
<keyword evidence="1" id="KW-0479">Metal-binding</keyword>
<dbReference type="AlphaFoldDB" id="A0A2G8JQQ1"/>
<protein>
    <submittedName>
        <fullName evidence="8">Putative E3 ubiquitin-protein ligase TRIM39-like</fullName>
    </submittedName>
</protein>
<sequence length="616" mass="70340">MASISRISDMTICAVCCEEIIIHTKLNCGHSFCPKHCVEDLRTMQTFVCPICKRESSRATAGLANDFRTKFRLQSSVQCGAVPKLLSPPSNERRTKEKDSARCSLHDNIVTHFCETCHEALCRGCVKSSHDGSHDIVKHSEALQRGINDLQPILEEVSKLGAQLKDLSKATQAAKRRYEAEANEIKKTIIENETKAHHLVAKKSKDLCNEVDVEKLLTLKKVKEIEMKTADLSLFSDYVNGISESLKADFTKEDLTRKGVISGLVAKKEKLRHSIKALQSETLRDKIGVSFISRKPSEIDFGNVDKVHVNADEKGVADNQVRTIKAIKLEEFADPEWTSDRYIGHVWISVDECIILYKNLNSNRRLRLKSLTDNRIWFLDSVITKESVTLVSPVLGSDGRSILINDSKTVHKITFNIDLNDIKVQEKILQNRLLHTIQAISWDENRRGCYVLLQDGITIKKFDFSTARHSEEPWEVKLRDGIKCSGPMHFHISESGSMAIIDRKSVKFFQKIQSHVTQTIKGPTTQVQWKPFFVTSRKVPQKWVVGWEAYMNGINRNLAIYQYSRELKLEQLVLRYENTYDDINTFSFVDEHHVALDMQGDNKGSFKLFIFYLHQR</sequence>
<dbReference type="STRING" id="307972.A0A2G8JQQ1"/>
<dbReference type="PANTHER" id="PTHR25462:SF296">
    <property type="entry name" value="MEIOTIC P26, ISOFORM F"/>
    <property type="match status" value="1"/>
</dbReference>
<accession>A0A2G8JQQ1</accession>